<keyword evidence="1" id="KW-0472">Membrane</keyword>
<reference evidence="2" key="1">
    <citation type="submission" date="2021-01" db="EMBL/GenBank/DDBJ databases">
        <title>Description of Breznakiella homolactica.</title>
        <authorList>
            <person name="Song Y."/>
            <person name="Brune A."/>
        </authorList>
    </citation>
    <scope>NUCLEOTIDE SEQUENCE</scope>
    <source>
        <strain evidence="2">RmG30</strain>
    </source>
</reference>
<dbReference type="Proteomes" id="UP000595917">
    <property type="component" value="Chromosome"/>
</dbReference>
<keyword evidence="1" id="KW-1133">Transmembrane helix</keyword>
<protein>
    <submittedName>
        <fullName evidence="2">Uncharacterized protein</fullName>
    </submittedName>
</protein>
<evidence type="ECO:0000256" key="1">
    <source>
        <dbReference type="SAM" id="Phobius"/>
    </source>
</evidence>
<name>A0A7T8B9A4_9SPIR</name>
<dbReference type="RefSeq" id="WP_215626727.1">
    <property type="nucleotide sequence ID" value="NZ_CP067089.2"/>
</dbReference>
<dbReference type="AlphaFoldDB" id="A0A7T8B9A4"/>
<feature type="transmembrane region" description="Helical" evidence="1">
    <location>
        <begin position="84"/>
        <end position="103"/>
    </location>
</feature>
<evidence type="ECO:0000313" key="2">
    <source>
        <dbReference type="EMBL" id="QQO09424.1"/>
    </source>
</evidence>
<accession>A0A7T8B9A4</accession>
<keyword evidence="3" id="KW-1185">Reference proteome</keyword>
<feature type="transmembrane region" description="Helical" evidence="1">
    <location>
        <begin position="54"/>
        <end position="78"/>
    </location>
</feature>
<sequence length="112" mass="12151">MQTSSTAADVIIAVIPIVGIVMGSVVVFFYLLWNYKRNTLLIKAGQYKRPEFDLLSFSLLAGLLLVSVGLSLTVFLALFRGFDFGLLGGLIPLSLGIGLLAYYGMKRGDRSS</sequence>
<dbReference type="KEGG" id="bhc:JFL75_00430"/>
<feature type="transmembrane region" description="Helical" evidence="1">
    <location>
        <begin position="12"/>
        <end position="33"/>
    </location>
</feature>
<dbReference type="EMBL" id="CP067089">
    <property type="protein sequence ID" value="QQO09424.1"/>
    <property type="molecule type" value="Genomic_DNA"/>
</dbReference>
<gene>
    <name evidence="2" type="ORF">JFL75_00430</name>
</gene>
<evidence type="ECO:0000313" key="3">
    <source>
        <dbReference type="Proteomes" id="UP000595917"/>
    </source>
</evidence>
<keyword evidence="1" id="KW-0812">Transmembrane</keyword>
<proteinExistence type="predicted"/>
<organism evidence="2 3">
    <name type="scientific">Breznakiella homolactica</name>
    <dbReference type="NCBI Taxonomy" id="2798577"/>
    <lineage>
        <taxon>Bacteria</taxon>
        <taxon>Pseudomonadati</taxon>
        <taxon>Spirochaetota</taxon>
        <taxon>Spirochaetia</taxon>
        <taxon>Spirochaetales</taxon>
        <taxon>Breznakiellaceae</taxon>
        <taxon>Breznakiella</taxon>
    </lineage>
</organism>